<evidence type="ECO:0000256" key="2">
    <source>
        <dbReference type="SAM" id="MobiDB-lite"/>
    </source>
</evidence>
<reference evidence="3 4" key="1">
    <citation type="submission" date="2017-10" db="EMBL/GenBank/DDBJ databases">
        <title>Comparative genomics in systemic dimorphic fungi from Ajellomycetaceae.</title>
        <authorList>
            <person name="Munoz J.F."/>
            <person name="Mcewen J.G."/>
            <person name="Clay O.K."/>
            <person name="Cuomo C.A."/>
        </authorList>
    </citation>
    <scope>NUCLEOTIDE SEQUENCE [LARGE SCALE GENOMIC DNA]</scope>
    <source>
        <strain evidence="3 4">UAMH7299</strain>
    </source>
</reference>
<protein>
    <recommendedName>
        <fullName evidence="5">Thioesterase</fullName>
    </recommendedName>
</protein>
<name>A0A2B7XHT9_POLH7</name>
<proteinExistence type="inferred from homology"/>
<dbReference type="InterPro" id="IPR029069">
    <property type="entry name" value="HotDog_dom_sf"/>
</dbReference>
<dbReference type="PANTHER" id="PTHR12475">
    <property type="match status" value="1"/>
</dbReference>
<evidence type="ECO:0000313" key="4">
    <source>
        <dbReference type="Proteomes" id="UP000224634"/>
    </source>
</evidence>
<dbReference type="SUPFAM" id="SSF54637">
    <property type="entry name" value="Thioesterase/thiol ester dehydrase-isomerase"/>
    <property type="match status" value="1"/>
</dbReference>
<gene>
    <name evidence="3" type="ORF">AJ80_07194</name>
</gene>
<comment type="caution">
    <text evidence="3">The sequence shown here is derived from an EMBL/GenBank/DDBJ whole genome shotgun (WGS) entry which is preliminary data.</text>
</comment>
<dbReference type="EMBL" id="PDNA01000134">
    <property type="protein sequence ID" value="PGH11294.1"/>
    <property type="molecule type" value="Genomic_DNA"/>
</dbReference>
<evidence type="ECO:0000313" key="3">
    <source>
        <dbReference type="EMBL" id="PGH11294.1"/>
    </source>
</evidence>
<comment type="similarity">
    <text evidence="1">Belongs to the lcsJ thioesterase family.</text>
</comment>
<feature type="compositionally biased region" description="Low complexity" evidence="2">
    <location>
        <begin position="10"/>
        <end position="22"/>
    </location>
</feature>
<dbReference type="OrthoDB" id="265761at2759"/>
<evidence type="ECO:0008006" key="5">
    <source>
        <dbReference type="Google" id="ProtNLM"/>
    </source>
</evidence>
<dbReference type="Pfam" id="PF13279">
    <property type="entry name" value="4HBT_2"/>
    <property type="match status" value="1"/>
</dbReference>
<evidence type="ECO:0000256" key="1">
    <source>
        <dbReference type="ARBA" id="ARBA00038476"/>
    </source>
</evidence>
<dbReference type="AlphaFoldDB" id="A0A2B7XHT9"/>
<keyword evidence="4" id="KW-1185">Reference proteome</keyword>
<accession>A0A2B7XHT9</accession>
<organism evidence="3 4">
    <name type="scientific">Polytolypa hystricis (strain UAMH7299)</name>
    <dbReference type="NCBI Taxonomy" id="1447883"/>
    <lineage>
        <taxon>Eukaryota</taxon>
        <taxon>Fungi</taxon>
        <taxon>Dikarya</taxon>
        <taxon>Ascomycota</taxon>
        <taxon>Pezizomycotina</taxon>
        <taxon>Eurotiomycetes</taxon>
        <taxon>Eurotiomycetidae</taxon>
        <taxon>Onygenales</taxon>
        <taxon>Onygenales incertae sedis</taxon>
        <taxon>Polytolypa</taxon>
    </lineage>
</organism>
<dbReference type="InterPro" id="IPR051490">
    <property type="entry name" value="THEM6_lcsJ_thioesterase"/>
</dbReference>
<dbReference type="Proteomes" id="UP000224634">
    <property type="component" value="Unassembled WGS sequence"/>
</dbReference>
<sequence length="307" mass="34408">MNFKHHDLTTSKSLLPNPSSPSISQHPIFTPVSVMTHATLLEMDYNLHKSNSTYFADFDISRTALVTDIYTPGFELTKRELDSETHAETGKKKFPGRMAVMLGSVYCSFKKEIPIYERYEMQSKVAAWDEKWLYVLTFFLRPATKKEKMRAGDEKQKKTLLAVGISQYVVKKGRLTVRPARMLRASGLLPPRPDGEGSSSSDGTPAVASTPAVVAETETPASDAIHAGQGLDEGAVLREVMTLTEKTDLSKEVLENERKKKLANMAASWEGTEWSWERIEEERLRGLEIVKSFVTVDKLLPGEVMLH</sequence>
<feature type="region of interest" description="Disordered" evidence="2">
    <location>
        <begin position="185"/>
        <end position="211"/>
    </location>
</feature>
<dbReference type="PANTHER" id="PTHR12475:SF4">
    <property type="entry name" value="PROTEIN THEM6"/>
    <property type="match status" value="1"/>
</dbReference>
<feature type="region of interest" description="Disordered" evidence="2">
    <location>
        <begin position="1"/>
        <end position="22"/>
    </location>
</feature>